<reference evidence="1" key="1">
    <citation type="submission" date="2022-09" db="EMBL/GenBank/DDBJ databases">
        <authorList>
            <person name="Li Z.-J."/>
        </authorList>
    </citation>
    <scope>NUCLEOTIDE SEQUENCE</scope>
    <source>
        <strain evidence="1">TGB11</strain>
        <plasmid evidence="1">unnamed</plasmid>
    </source>
</reference>
<dbReference type="AlphaFoldDB" id="A0AA47KND1"/>
<sequence>MLDDLISLALRQFQQDCVKLCEHHYPTVHNRGMRDPHMGKALARRLMRVLEAHDKPAQFNLLDDTRPHSQTVYQLQLDGSAIYILAHRLLSGNNACRDALVRDVAWLLNHGITNPAEPGRVIVVSDHWIDRTNASKAIPSWWLGHQPIHADAYRAQGIRLTNATSSLAETIAPLGLTEGRYRIFHPLFRKKDGLPLHKYLLLTATFPLGAEEDTNSL</sequence>
<geneLocation type="plasmid" evidence="1 2">
    <name>unnamed</name>
</geneLocation>
<organism evidence="1 2">
    <name type="scientific">Salinivibrio kushneri</name>
    <dbReference type="NCBI Taxonomy" id="1908198"/>
    <lineage>
        <taxon>Bacteria</taxon>
        <taxon>Pseudomonadati</taxon>
        <taxon>Pseudomonadota</taxon>
        <taxon>Gammaproteobacteria</taxon>
        <taxon>Vibrionales</taxon>
        <taxon>Vibrionaceae</taxon>
        <taxon>Salinivibrio</taxon>
    </lineage>
</organism>
<evidence type="ECO:0000313" key="2">
    <source>
        <dbReference type="Proteomes" id="UP001164748"/>
    </source>
</evidence>
<protein>
    <submittedName>
        <fullName evidence="1">Uncharacterized protein</fullName>
    </submittedName>
</protein>
<accession>A0AA47KND1</accession>
<name>A0AA47KND1_9GAMM</name>
<proteinExistence type="predicted"/>
<gene>
    <name evidence="1" type="ORF">N8M53_15190</name>
</gene>
<evidence type="ECO:0000313" key="1">
    <source>
        <dbReference type="EMBL" id="WBA10150.1"/>
    </source>
</evidence>
<dbReference type="EMBL" id="CP114589">
    <property type="protein sequence ID" value="WBA10150.1"/>
    <property type="molecule type" value="Genomic_DNA"/>
</dbReference>
<dbReference type="RefSeq" id="WP_269580186.1">
    <property type="nucleotide sequence ID" value="NZ_CP114589.1"/>
</dbReference>
<dbReference type="Proteomes" id="UP001164748">
    <property type="component" value="Plasmid unnamed"/>
</dbReference>
<keyword evidence="1" id="KW-0614">Plasmid</keyword>